<dbReference type="EC" id="3.2.1.183" evidence="2"/>
<dbReference type="InterPro" id="IPR020004">
    <property type="entry name" value="UDP-GlcNAc_Epase"/>
</dbReference>
<dbReference type="NCBIfam" id="TIGR03568">
    <property type="entry name" value="NeuC_NnaA"/>
    <property type="match status" value="1"/>
</dbReference>
<dbReference type="KEGG" id="txa:HQN79_08325"/>
<dbReference type="PANTHER" id="PTHR43174:SF3">
    <property type="entry name" value="UDP-N-ACETYLGLUCOSAMINE 2-EPIMERASE"/>
    <property type="match status" value="1"/>
</dbReference>
<proteinExistence type="predicted"/>
<sequence>MSRKRIALLTTSRADYGLLKPLWLELQKTDFDPFMIATGAHLMPSQGRTLQQIEDDRVEPLETVDLEVSGDSETDLCRAMGTGMVKFSLLFEKLKPDLLVVLGDRFELLPACNSALIHKIPIAHLHGGEATFGLIDEAIRHSVTKMASLHFVAHEAYRRRVLQMGESPDRVWNVGAIGLDNFRRFSAWSRQELEQKTGLDFSQPVLLVTFHPVTLDSYEEAEAQADEVVSALEELPYQVLATLPNADTGGQQIEKRLLSAIERYPQRFKLVSSLGMKGYMSAMQHSAAMVGNSSSGILEAASFRLPVVNIGDRQAGRIQAENVLQVDCEREKIQAAVQTALSEGFLSCLRAMENPYGKGRAAEKIVAQLLQVNLNDKSRLLKKRFYDLPESCFKE</sequence>
<dbReference type="GO" id="GO:0006047">
    <property type="term" value="P:UDP-N-acetylglucosamine metabolic process"/>
    <property type="evidence" value="ECO:0007669"/>
    <property type="project" value="InterPro"/>
</dbReference>
<organism evidence="2 3">
    <name type="scientific">Thiomicrorhabdus xiamenensis</name>
    <dbReference type="NCBI Taxonomy" id="2739063"/>
    <lineage>
        <taxon>Bacteria</taxon>
        <taxon>Pseudomonadati</taxon>
        <taxon>Pseudomonadota</taxon>
        <taxon>Gammaproteobacteria</taxon>
        <taxon>Thiotrichales</taxon>
        <taxon>Piscirickettsiaceae</taxon>
        <taxon>Thiomicrorhabdus</taxon>
    </lineage>
</organism>
<dbReference type="GO" id="GO:0004553">
    <property type="term" value="F:hydrolase activity, hydrolyzing O-glycosyl compounds"/>
    <property type="evidence" value="ECO:0007669"/>
    <property type="project" value="InterPro"/>
</dbReference>
<dbReference type="RefSeq" id="WP_173285516.1">
    <property type="nucleotide sequence ID" value="NZ_CP054020.1"/>
</dbReference>
<dbReference type="InterPro" id="IPR029767">
    <property type="entry name" value="WecB-like"/>
</dbReference>
<accession>A0A7D4NQW1</accession>
<gene>
    <name evidence="2" type="primary">neuC</name>
    <name evidence="2" type="ORF">HQN79_08325</name>
</gene>
<dbReference type="SUPFAM" id="SSF53756">
    <property type="entry name" value="UDP-Glycosyltransferase/glycogen phosphorylase"/>
    <property type="match status" value="1"/>
</dbReference>
<protein>
    <submittedName>
        <fullName evidence="2">UDP-N-acetylglucosamine 2-epimerase (Hydrolyzing)</fullName>
        <ecNumber evidence="2">3.2.1.183</ecNumber>
    </submittedName>
</protein>
<keyword evidence="2" id="KW-0326">Glycosidase</keyword>
<evidence type="ECO:0000313" key="2">
    <source>
        <dbReference type="EMBL" id="QKI89571.1"/>
    </source>
</evidence>
<keyword evidence="3" id="KW-1185">Reference proteome</keyword>
<keyword evidence="2" id="KW-0378">Hydrolase</keyword>
<dbReference type="CDD" id="cd03786">
    <property type="entry name" value="GTB_UDP-GlcNAc_2-Epimerase"/>
    <property type="match status" value="1"/>
</dbReference>
<reference evidence="2 3" key="1">
    <citation type="submission" date="2020-05" db="EMBL/GenBank/DDBJ databases">
        <title>Thiomicrorhabdus sediminis sp.nov. and Thiomicrorhabdus xiamenensis sp.nov., novel sulfur-oxidizing bacteria isolated from coastal sediment.</title>
        <authorList>
            <person name="Liu X."/>
        </authorList>
    </citation>
    <scope>NUCLEOTIDE SEQUENCE [LARGE SCALE GENOMIC DNA]</scope>
    <source>
        <strain evidence="2 3">G2</strain>
    </source>
</reference>
<dbReference type="EMBL" id="CP054020">
    <property type="protein sequence ID" value="QKI89571.1"/>
    <property type="molecule type" value="Genomic_DNA"/>
</dbReference>
<dbReference type="PANTHER" id="PTHR43174">
    <property type="entry name" value="UDP-N-ACETYLGLUCOSAMINE 2-EPIMERASE"/>
    <property type="match status" value="1"/>
</dbReference>
<name>A0A7D4NQW1_9GAMM</name>
<feature type="domain" description="UDP-N-acetylglucosamine 2-epimerase" evidence="1">
    <location>
        <begin position="27"/>
        <end position="369"/>
    </location>
</feature>
<evidence type="ECO:0000313" key="3">
    <source>
        <dbReference type="Proteomes" id="UP000504724"/>
    </source>
</evidence>
<dbReference type="Proteomes" id="UP000504724">
    <property type="component" value="Chromosome"/>
</dbReference>
<dbReference type="AlphaFoldDB" id="A0A7D4NQW1"/>
<dbReference type="Pfam" id="PF02350">
    <property type="entry name" value="Epimerase_2"/>
    <property type="match status" value="1"/>
</dbReference>
<dbReference type="Gene3D" id="3.40.50.2000">
    <property type="entry name" value="Glycogen Phosphorylase B"/>
    <property type="match status" value="2"/>
</dbReference>
<dbReference type="InterPro" id="IPR003331">
    <property type="entry name" value="UDP_GlcNAc_Epimerase_2_dom"/>
</dbReference>
<evidence type="ECO:0000259" key="1">
    <source>
        <dbReference type="Pfam" id="PF02350"/>
    </source>
</evidence>